<keyword evidence="2" id="KW-1185">Reference proteome</keyword>
<reference evidence="1 2" key="1">
    <citation type="submission" date="2020-06" db="EMBL/GenBank/DDBJ databases">
        <authorList>
            <person name="Li R."/>
            <person name="Bekaert M."/>
        </authorList>
    </citation>
    <scope>NUCLEOTIDE SEQUENCE [LARGE SCALE GENOMIC DNA]</scope>
    <source>
        <strain evidence="2">wild</strain>
    </source>
</reference>
<dbReference type="OrthoDB" id="5998156at2759"/>
<sequence length="208" mass="23449">MLNPLLKDCLRLPAWYILTVEEVHRFVEYIDECDSELARVLEYLLHGIEFGFDIVTSTANNLPSGILGKNQTPASHVNPLYKKAHLQIINEIECGNYVIAKKTPRIISSLAVIPKPDGGVRIIHDCIEIDSMAMELRLPGAKLSILTHELAEFGKRKRASKKQLQSLADKLNWASAVVHGGRVFLRRIIDTTTPLKHDWHKTILQGEI</sequence>
<evidence type="ECO:0000313" key="2">
    <source>
        <dbReference type="Proteomes" id="UP000507470"/>
    </source>
</evidence>
<gene>
    <name evidence="1" type="ORF">MCOR_19116</name>
</gene>
<dbReference type="EMBL" id="CACVKT020003359">
    <property type="protein sequence ID" value="CAC5383359.1"/>
    <property type="molecule type" value="Genomic_DNA"/>
</dbReference>
<name>A0A6J8BL04_MYTCO</name>
<dbReference type="Proteomes" id="UP000507470">
    <property type="component" value="Unassembled WGS sequence"/>
</dbReference>
<protein>
    <submittedName>
        <fullName evidence="1">Uncharacterized protein</fullName>
    </submittedName>
</protein>
<proteinExistence type="predicted"/>
<organism evidence="1 2">
    <name type="scientific">Mytilus coruscus</name>
    <name type="common">Sea mussel</name>
    <dbReference type="NCBI Taxonomy" id="42192"/>
    <lineage>
        <taxon>Eukaryota</taxon>
        <taxon>Metazoa</taxon>
        <taxon>Spiralia</taxon>
        <taxon>Lophotrochozoa</taxon>
        <taxon>Mollusca</taxon>
        <taxon>Bivalvia</taxon>
        <taxon>Autobranchia</taxon>
        <taxon>Pteriomorphia</taxon>
        <taxon>Mytilida</taxon>
        <taxon>Mytiloidea</taxon>
        <taxon>Mytilidae</taxon>
        <taxon>Mytilinae</taxon>
        <taxon>Mytilus</taxon>
    </lineage>
</organism>
<accession>A0A6J8BL04</accession>
<dbReference type="AlphaFoldDB" id="A0A6J8BL04"/>
<evidence type="ECO:0000313" key="1">
    <source>
        <dbReference type="EMBL" id="CAC5383359.1"/>
    </source>
</evidence>